<reference evidence="1" key="1">
    <citation type="journal article" date="2023" name="G3 (Bethesda)">
        <title>Whole genome assemblies of Zophobas morio and Tenebrio molitor.</title>
        <authorList>
            <person name="Kaur S."/>
            <person name="Stinson S.A."/>
            <person name="diCenzo G.C."/>
        </authorList>
    </citation>
    <scope>NUCLEOTIDE SEQUENCE</scope>
    <source>
        <strain evidence="1">QUZm001</strain>
    </source>
</reference>
<name>A0AA38MD86_9CUCU</name>
<comment type="caution">
    <text evidence="1">The sequence shown here is derived from an EMBL/GenBank/DDBJ whole genome shotgun (WGS) entry which is preliminary data.</text>
</comment>
<dbReference type="SUPFAM" id="SSF56219">
    <property type="entry name" value="DNase I-like"/>
    <property type="match status" value="1"/>
</dbReference>
<dbReference type="EMBL" id="JALNTZ010000005">
    <property type="protein sequence ID" value="KAJ3651983.1"/>
    <property type="molecule type" value="Genomic_DNA"/>
</dbReference>
<gene>
    <name evidence="1" type="ORF">Zmor_017985</name>
</gene>
<dbReference type="InterPro" id="IPR036691">
    <property type="entry name" value="Endo/exonu/phosph_ase_sf"/>
</dbReference>
<dbReference type="Gene3D" id="3.60.10.10">
    <property type="entry name" value="Endonuclease/exonuclease/phosphatase"/>
    <property type="match status" value="1"/>
</dbReference>
<evidence type="ECO:0000313" key="2">
    <source>
        <dbReference type="Proteomes" id="UP001168821"/>
    </source>
</evidence>
<dbReference type="Proteomes" id="UP001168821">
    <property type="component" value="Unassembled WGS sequence"/>
</dbReference>
<protein>
    <recommendedName>
        <fullName evidence="3">Reverse transcriptase domain-containing protein</fullName>
    </recommendedName>
</protein>
<organism evidence="1 2">
    <name type="scientific">Zophobas morio</name>
    <dbReference type="NCBI Taxonomy" id="2755281"/>
    <lineage>
        <taxon>Eukaryota</taxon>
        <taxon>Metazoa</taxon>
        <taxon>Ecdysozoa</taxon>
        <taxon>Arthropoda</taxon>
        <taxon>Hexapoda</taxon>
        <taxon>Insecta</taxon>
        <taxon>Pterygota</taxon>
        <taxon>Neoptera</taxon>
        <taxon>Endopterygota</taxon>
        <taxon>Coleoptera</taxon>
        <taxon>Polyphaga</taxon>
        <taxon>Cucujiformia</taxon>
        <taxon>Tenebrionidae</taxon>
        <taxon>Zophobas</taxon>
    </lineage>
</organism>
<dbReference type="AlphaFoldDB" id="A0AA38MD86"/>
<evidence type="ECO:0000313" key="1">
    <source>
        <dbReference type="EMBL" id="KAJ3651983.1"/>
    </source>
</evidence>
<sequence>MYTKLDPLTLYIQEKNPACILLTETWLSPVVPDSLIGLNDYILYRTDRTSRGGGVYALLNRTIFKQFSVTSCSKNYGNIELIRVTCVSSCQSFSMVYIYRPPGTSVVEDQLLART</sequence>
<proteinExistence type="predicted"/>
<accession>A0AA38MD86</accession>
<keyword evidence="2" id="KW-1185">Reference proteome</keyword>
<evidence type="ECO:0008006" key="3">
    <source>
        <dbReference type="Google" id="ProtNLM"/>
    </source>
</evidence>